<gene>
    <name evidence="2" type="ORF">H8S37_04315</name>
</gene>
<comment type="caution">
    <text evidence="2">The sequence shown here is derived from an EMBL/GenBank/DDBJ whole genome shotgun (WGS) entry which is preliminary data.</text>
</comment>
<feature type="domain" description="DUF6273" evidence="1">
    <location>
        <begin position="138"/>
        <end position="204"/>
    </location>
</feature>
<evidence type="ECO:0000313" key="2">
    <source>
        <dbReference type="EMBL" id="MBC5688157.1"/>
    </source>
</evidence>
<name>A0A923RR92_9FIRM</name>
<dbReference type="RefSeq" id="WP_186874791.1">
    <property type="nucleotide sequence ID" value="NZ_JACOPF010000001.1"/>
</dbReference>
<dbReference type="Proteomes" id="UP000652477">
    <property type="component" value="Unassembled WGS sequence"/>
</dbReference>
<dbReference type="InterPro" id="IPR046240">
    <property type="entry name" value="DUF6273"/>
</dbReference>
<protein>
    <recommendedName>
        <fullName evidence="1">DUF6273 domain-containing protein</fullName>
    </recommendedName>
</protein>
<organism evidence="2 3">
    <name type="scientific">Mediterraneibacter hominis</name>
    <dbReference type="NCBI Taxonomy" id="2763054"/>
    <lineage>
        <taxon>Bacteria</taxon>
        <taxon>Bacillati</taxon>
        <taxon>Bacillota</taxon>
        <taxon>Clostridia</taxon>
        <taxon>Lachnospirales</taxon>
        <taxon>Lachnospiraceae</taxon>
        <taxon>Mediterraneibacter</taxon>
    </lineage>
</organism>
<evidence type="ECO:0000259" key="1">
    <source>
        <dbReference type="Pfam" id="PF19789"/>
    </source>
</evidence>
<accession>A0A923RR92</accession>
<dbReference type="AlphaFoldDB" id="A0A923RR92"/>
<keyword evidence="3" id="KW-1185">Reference proteome</keyword>
<reference evidence="2" key="1">
    <citation type="submission" date="2020-08" db="EMBL/GenBank/DDBJ databases">
        <title>Genome public.</title>
        <authorList>
            <person name="Liu C."/>
            <person name="Sun Q."/>
        </authorList>
    </citation>
    <scope>NUCLEOTIDE SEQUENCE</scope>
    <source>
        <strain evidence="2">NSJ-55</strain>
    </source>
</reference>
<dbReference type="EMBL" id="JACOPF010000001">
    <property type="protein sequence ID" value="MBC5688157.1"/>
    <property type="molecule type" value="Genomic_DNA"/>
</dbReference>
<evidence type="ECO:0000313" key="3">
    <source>
        <dbReference type="Proteomes" id="UP000652477"/>
    </source>
</evidence>
<dbReference type="Pfam" id="PF19789">
    <property type="entry name" value="DUF6273"/>
    <property type="match status" value="1"/>
</dbReference>
<sequence>MKNNVSVINNTGKDIIVIVNKINGSMQIRIDEGGKLVRLFTLKPGNVFRDSDGVEYIVCEHFINDTTAVVTKKLLEKKWEFGLTNNWGNSYIRAYFNGEYFKELENKFGTESIIGHEVDLLSMDGYDDYGTCVDKVSLMTFDQYRKYSKIIGKVDSWWWLATPNQTPSRNDSSYVRFVCSDGGVSCNGCGYDGGGVRPFFILPSSIFVFPDAE</sequence>
<proteinExistence type="predicted"/>